<name>T2KLZ1_FORAG</name>
<organism evidence="2 3">
    <name type="scientific">Formosa agariphila (strain DSM 15362 / KCTC 12365 / LMG 23005 / KMM 3901 / M-2Alg 35-1)</name>
    <dbReference type="NCBI Taxonomy" id="1347342"/>
    <lineage>
        <taxon>Bacteria</taxon>
        <taxon>Pseudomonadati</taxon>
        <taxon>Bacteroidota</taxon>
        <taxon>Flavobacteriia</taxon>
        <taxon>Flavobacteriales</taxon>
        <taxon>Flavobacteriaceae</taxon>
        <taxon>Formosa</taxon>
    </lineage>
</organism>
<dbReference type="eggNOG" id="ENOG5032TQ5">
    <property type="taxonomic scope" value="Bacteria"/>
</dbReference>
<evidence type="ECO:0000313" key="3">
    <source>
        <dbReference type="Proteomes" id="UP000016160"/>
    </source>
</evidence>
<sequence length="136" mass="15900">MNIKYNDIDKTIEIKDGMKNYYFIMKILMVLNLLNAMLNLFDVYKTGFGFIEIVWLVLGLISIVVLYLFIFKKSTSEKIPIDTIKGLSETSIFGRTRFSVELKNGKKRDLNDIKTQKEFNALKKMFNKNRIVNLKS</sequence>
<dbReference type="Proteomes" id="UP000016160">
    <property type="component" value="Chromosome"/>
</dbReference>
<accession>T2KLZ1</accession>
<feature type="transmembrane region" description="Helical" evidence="1">
    <location>
        <begin position="53"/>
        <end position="71"/>
    </location>
</feature>
<proteinExistence type="predicted"/>
<gene>
    <name evidence="2" type="ORF">BN863_17710</name>
</gene>
<dbReference type="HOGENOM" id="CLU_1882010_0_0_10"/>
<keyword evidence="1" id="KW-1133">Transmembrane helix</keyword>
<dbReference type="AlphaFoldDB" id="T2KLZ1"/>
<reference evidence="2 3" key="1">
    <citation type="journal article" date="2013" name="Appl. Environ. Microbiol.">
        <title>The genome of the alga-associated marine flavobacterium Formosa agariphila KMM 3901T reveals a broad potential for degradation of algal polysaccharides.</title>
        <authorList>
            <person name="Mann A.J."/>
            <person name="Hahnke R.L."/>
            <person name="Huang S."/>
            <person name="Werner J."/>
            <person name="Xing P."/>
            <person name="Barbeyron T."/>
            <person name="Huettel B."/>
            <person name="Stueber K."/>
            <person name="Reinhardt R."/>
            <person name="Harder J."/>
            <person name="Gloeckner F.O."/>
            <person name="Amann R.I."/>
            <person name="Teeling H."/>
        </authorList>
    </citation>
    <scope>NUCLEOTIDE SEQUENCE [LARGE SCALE GENOMIC DNA]</scope>
    <source>
        <strain evidence="3">DSM 15362 / KCTC 12365 / LMG 23005 / KMM 3901</strain>
    </source>
</reference>
<dbReference type="PATRIC" id="fig|1347342.6.peg.1777"/>
<evidence type="ECO:0000313" key="2">
    <source>
        <dbReference type="EMBL" id="CDF79483.1"/>
    </source>
</evidence>
<evidence type="ECO:0000256" key="1">
    <source>
        <dbReference type="SAM" id="Phobius"/>
    </source>
</evidence>
<protein>
    <submittedName>
        <fullName evidence="2">Uncharacterized protein</fullName>
    </submittedName>
</protein>
<dbReference type="EMBL" id="HG315671">
    <property type="protein sequence ID" value="CDF79483.1"/>
    <property type="molecule type" value="Genomic_DNA"/>
</dbReference>
<dbReference type="OrthoDB" id="1451744at2"/>
<keyword evidence="3" id="KW-1185">Reference proteome</keyword>
<keyword evidence="1" id="KW-0472">Membrane</keyword>
<feature type="transmembrane region" description="Helical" evidence="1">
    <location>
        <begin position="21"/>
        <end position="41"/>
    </location>
</feature>
<dbReference type="RefSeq" id="WP_038529693.1">
    <property type="nucleotide sequence ID" value="NZ_HG315671.1"/>
</dbReference>
<keyword evidence="1" id="KW-0812">Transmembrane</keyword>